<name>A0A8J2FP39_9BACT</name>
<dbReference type="EMBL" id="CAJNOB010000027">
    <property type="protein sequence ID" value="CAF0700120.1"/>
    <property type="molecule type" value="Genomic_DNA"/>
</dbReference>
<evidence type="ECO:0000313" key="2">
    <source>
        <dbReference type="Proteomes" id="UP000663859"/>
    </source>
</evidence>
<accession>A0A8J2FP39</accession>
<evidence type="ECO:0000313" key="1">
    <source>
        <dbReference type="EMBL" id="CAF0700120.1"/>
    </source>
</evidence>
<sequence length="31" mass="3789">MRYFVQGLLLVDWIEFYVGLDEYVRHAVFLP</sequence>
<organism evidence="1 2">
    <name type="scientific">Candidatus Methylacidithermus pantelleriae</name>
    <dbReference type="NCBI Taxonomy" id="2744239"/>
    <lineage>
        <taxon>Bacteria</taxon>
        <taxon>Pseudomonadati</taxon>
        <taxon>Verrucomicrobiota</taxon>
        <taxon>Methylacidiphilae</taxon>
        <taxon>Methylacidiphilales</taxon>
        <taxon>Methylacidiphilaceae</taxon>
        <taxon>Candidatus Methylacidithermus</taxon>
    </lineage>
</organism>
<dbReference type="Proteomes" id="UP000663859">
    <property type="component" value="Unassembled WGS sequence"/>
</dbReference>
<proteinExistence type="predicted"/>
<keyword evidence="2" id="KW-1185">Reference proteome</keyword>
<comment type="caution">
    <text evidence="1">The sequence shown here is derived from an EMBL/GenBank/DDBJ whole genome shotgun (WGS) entry which is preliminary data.</text>
</comment>
<gene>
    <name evidence="1" type="ORF">MPNT_330007</name>
</gene>
<protein>
    <submittedName>
        <fullName evidence="1">Uncharacterized protein</fullName>
    </submittedName>
</protein>
<reference evidence="1" key="1">
    <citation type="submission" date="2021-02" db="EMBL/GenBank/DDBJ databases">
        <authorList>
            <person name="Cremers G."/>
            <person name="Picone N."/>
        </authorList>
    </citation>
    <scope>NUCLEOTIDE SEQUENCE</scope>
    <source>
        <strain evidence="1">PQ17</strain>
    </source>
</reference>
<dbReference type="AlphaFoldDB" id="A0A8J2FP39"/>